<dbReference type="FunFam" id="1.10.10.10:FF:000001">
    <property type="entry name" value="LysR family transcriptional regulator"/>
    <property type="match status" value="1"/>
</dbReference>
<dbReference type="Pfam" id="PF00126">
    <property type="entry name" value="HTH_1"/>
    <property type="match status" value="1"/>
</dbReference>
<dbReference type="PANTHER" id="PTHR30126">
    <property type="entry name" value="HTH-TYPE TRANSCRIPTIONAL REGULATOR"/>
    <property type="match status" value="1"/>
</dbReference>
<accession>A0A1N7JB52</accession>
<dbReference type="Gene3D" id="3.40.190.290">
    <property type="match status" value="1"/>
</dbReference>
<dbReference type="AlphaFoldDB" id="A0A1N7JB52"/>
<feature type="domain" description="HTH lysR-type" evidence="5">
    <location>
        <begin position="12"/>
        <end position="69"/>
    </location>
</feature>
<gene>
    <name evidence="6" type="ORF">SAMN05421760_101876</name>
</gene>
<dbReference type="InterPro" id="IPR036390">
    <property type="entry name" value="WH_DNA-bd_sf"/>
</dbReference>
<keyword evidence="7" id="KW-1185">Reference proteome</keyword>
<evidence type="ECO:0000256" key="1">
    <source>
        <dbReference type="ARBA" id="ARBA00009437"/>
    </source>
</evidence>
<dbReference type="GO" id="GO:0000976">
    <property type="term" value="F:transcription cis-regulatory region binding"/>
    <property type="evidence" value="ECO:0007669"/>
    <property type="project" value="TreeGrafter"/>
</dbReference>
<dbReference type="InterPro" id="IPR000847">
    <property type="entry name" value="LysR_HTH_N"/>
</dbReference>
<keyword evidence="3 6" id="KW-0238">DNA-binding</keyword>
<sequence>MKTFSLGQIGDHEIKQLKVFKTVVDCGGFSAAVTQLNISRPTISSHIANLESRLNLTLCKRGRSGFSLTKEGAVIYQQTGQLLEMLESFRNTINSLSTSPSGQLKIALSDTFSLDPRCRLPQIIQAFYQQAPDVELSIDVEHIRDMERKVLNEELDIAFIPYHRQLVGLNYIHLFTDNNYLYCGRDNPLYDLPEELITEALINSSRMVHAGLKPHEEMYQQLSSMHLKGKSYHYESRIAMVLSGQYICFLPEYVAKPHVACGDLKAIAINSKFFALGVAVISKKSAQPNRAKDLFIKTSNSVFIGAETIAPY</sequence>
<dbReference type="STRING" id="619304.SAMN05421760_101876"/>
<keyword evidence="2" id="KW-0805">Transcription regulation</keyword>
<dbReference type="Gene3D" id="1.10.10.10">
    <property type="entry name" value="Winged helix-like DNA-binding domain superfamily/Winged helix DNA-binding domain"/>
    <property type="match status" value="1"/>
</dbReference>
<evidence type="ECO:0000313" key="7">
    <source>
        <dbReference type="Proteomes" id="UP000185999"/>
    </source>
</evidence>
<dbReference type="PROSITE" id="PS50931">
    <property type="entry name" value="HTH_LYSR"/>
    <property type="match status" value="1"/>
</dbReference>
<dbReference type="Pfam" id="PF03466">
    <property type="entry name" value="LysR_substrate"/>
    <property type="match status" value="1"/>
</dbReference>
<dbReference type="GO" id="GO:0003700">
    <property type="term" value="F:DNA-binding transcription factor activity"/>
    <property type="evidence" value="ECO:0007669"/>
    <property type="project" value="InterPro"/>
</dbReference>
<name>A0A1N7JB52_9GAMM</name>
<dbReference type="EMBL" id="FTOE01000001">
    <property type="protein sequence ID" value="SIS46487.1"/>
    <property type="molecule type" value="Genomic_DNA"/>
</dbReference>
<evidence type="ECO:0000256" key="2">
    <source>
        <dbReference type="ARBA" id="ARBA00023015"/>
    </source>
</evidence>
<dbReference type="OrthoDB" id="8587655at2"/>
<evidence type="ECO:0000256" key="4">
    <source>
        <dbReference type="ARBA" id="ARBA00023163"/>
    </source>
</evidence>
<keyword evidence="4" id="KW-0804">Transcription</keyword>
<dbReference type="InterPro" id="IPR036388">
    <property type="entry name" value="WH-like_DNA-bd_sf"/>
</dbReference>
<dbReference type="SUPFAM" id="SSF46785">
    <property type="entry name" value="Winged helix' DNA-binding domain"/>
    <property type="match status" value="1"/>
</dbReference>
<dbReference type="Proteomes" id="UP000185999">
    <property type="component" value="Unassembled WGS sequence"/>
</dbReference>
<dbReference type="CDD" id="cd05466">
    <property type="entry name" value="PBP2_LTTR_substrate"/>
    <property type="match status" value="1"/>
</dbReference>
<comment type="similarity">
    <text evidence="1">Belongs to the LysR transcriptional regulatory family.</text>
</comment>
<proteinExistence type="inferred from homology"/>
<protein>
    <submittedName>
        <fullName evidence="6">DNA-binding transcriptional regulator, LysR family</fullName>
    </submittedName>
</protein>
<evidence type="ECO:0000259" key="5">
    <source>
        <dbReference type="PROSITE" id="PS50931"/>
    </source>
</evidence>
<reference evidence="7" key="1">
    <citation type="submission" date="2017-01" db="EMBL/GenBank/DDBJ databases">
        <authorList>
            <person name="Varghese N."/>
            <person name="Submissions S."/>
        </authorList>
    </citation>
    <scope>NUCLEOTIDE SEQUENCE [LARGE SCALE GENOMIC DNA]</scope>
    <source>
        <strain evidence="7">DSM 22306</strain>
    </source>
</reference>
<dbReference type="InterPro" id="IPR005119">
    <property type="entry name" value="LysR_subst-bd"/>
</dbReference>
<dbReference type="PANTHER" id="PTHR30126:SF98">
    <property type="entry name" value="HTH-TYPE TRANSCRIPTIONAL ACTIVATOR BAUR"/>
    <property type="match status" value="1"/>
</dbReference>
<organism evidence="6 7">
    <name type="scientific">Neptunomonas antarctica</name>
    <dbReference type="NCBI Taxonomy" id="619304"/>
    <lineage>
        <taxon>Bacteria</taxon>
        <taxon>Pseudomonadati</taxon>
        <taxon>Pseudomonadota</taxon>
        <taxon>Gammaproteobacteria</taxon>
        <taxon>Oceanospirillales</taxon>
        <taxon>Oceanospirillaceae</taxon>
        <taxon>Neptunomonas</taxon>
    </lineage>
</organism>
<dbReference type="SUPFAM" id="SSF53850">
    <property type="entry name" value="Periplasmic binding protein-like II"/>
    <property type="match status" value="1"/>
</dbReference>
<evidence type="ECO:0000313" key="6">
    <source>
        <dbReference type="EMBL" id="SIS46487.1"/>
    </source>
</evidence>
<evidence type="ECO:0000256" key="3">
    <source>
        <dbReference type="ARBA" id="ARBA00023125"/>
    </source>
</evidence>
<dbReference type="RefSeq" id="WP_054343019.1">
    <property type="nucleotide sequence ID" value="NZ_FTOE01000001.1"/>
</dbReference>